<dbReference type="Proteomes" id="UP000596742">
    <property type="component" value="Unassembled WGS sequence"/>
</dbReference>
<keyword evidence="2" id="KW-1133">Transmembrane helix</keyword>
<keyword evidence="2" id="KW-0812">Transmembrane</keyword>
<evidence type="ECO:0000256" key="2">
    <source>
        <dbReference type="SAM" id="Phobius"/>
    </source>
</evidence>
<proteinExistence type="predicted"/>
<dbReference type="AlphaFoldDB" id="A0A8B6E691"/>
<evidence type="ECO:0000313" key="5">
    <source>
        <dbReference type="Proteomes" id="UP000596742"/>
    </source>
</evidence>
<organism evidence="4 5">
    <name type="scientific">Mytilus galloprovincialis</name>
    <name type="common">Mediterranean mussel</name>
    <dbReference type="NCBI Taxonomy" id="29158"/>
    <lineage>
        <taxon>Eukaryota</taxon>
        <taxon>Metazoa</taxon>
        <taxon>Spiralia</taxon>
        <taxon>Lophotrochozoa</taxon>
        <taxon>Mollusca</taxon>
        <taxon>Bivalvia</taxon>
        <taxon>Autobranchia</taxon>
        <taxon>Pteriomorphia</taxon>
        <taxon>Mytilida</taxon>
        <taxon>Mytiloidea</taxon>
        <taxon>Mytilidae</taxon>
        <taxon>Mytilinae</taxon>
        <taxon>Mytilus</taxon>
    </lineage>
</organism>
<name>A0A8B6E691_MYTGA</name>
<accession>A0A8B6E691</accession>
<evidence type="ECO:0000313" key="4">
    <source>
        <dbReference type="EMBL" id="VDI29662.1"/>
    </source>
</evidence>
<feature type="region of interest" description="Disordered" evidence="1">
    <location>
        <begin position="122"/>
        <end position="150"/>
    </location>
</feature>
<feature type="chain" id="PRO_5032852525" evidence="3">
    <location>
        <begin position="27"/>
        <end position="150"/>
    </location>
</feature>
<gene>
    <name evidence="4" type="ORF">MGAL_10B000645</name>
</gene>
<comment type="caution">
    <text evidence="4">The sequence shown here is derived from an EMBL/GenBank/DDBJ whole genome shotgun (WGS) entry which is preliminary data.</text>
</comment>
<reference evidence="4" key="1">
    <citation type="submission" date="2018-11" db="EMBL/GenBank/DDBJ databases">
        <authorList>
            <person name="Alioto T."/>
            <person name="Alioto T."/>
        </authorList>
    </citation>
    <scope>NUCLEOTIDE SEQUENCE</scope>
</reference>
<feature type="signal peptide" evidence="3">
    <location>
        <begin position="1"/>
        <end position="26"/>
    </location>
</feature>
<keyword evidence="3" id="KW-0732">Signal</keyword>
<protein>
    <submittedName>
        <fullName evidence="4">Uncharacterized protein</fullName>
    </submittedName>
</protein>
<feature type="transmembrane region" description="Helical" evidence="2">
    <location>
        <begin position="50"/>
        <end position="72"/>
    </location>
</feature>
<dbReference type="EMBL" id="UYJE01004608">
    <property type="protein sequence ID" value="VDI29662.1"/>
    <property type="molecule type" value="Genomic_DNA"/>
</dbReference>
<evidence type="ECO:0000256" key="3">
    <source>
        <dbReference type="SAM" id="SignalP"/>
    </source>
</evidence>
<evidence type="ECO:0000256" key="1">
    <source>
        <dbReference type="SAM" id="MobiDB-lite"/>
    </source>
</evidence>
<keyword evidence="5" id="KW-1185">Reference proteome</keyword>
<dbReference type="OrthoDB" id="6179471at2759"/>
<sequence length="150" mass="16676">MKCVLHKIFTILIPLLLLVTNGRTEGDDCYDFYDTYYNSYTDYCAYDSVVGAIIGGVIGGLFALGIFVVVIVKCCLHKTTARPGHVVNSTAVPTVTQTQFGGTYGNNFSNHNTTQFGTQFTYGQQQQSQPNPYQQQSHHDLYPPPPAYNY</sequence>
<feature type="compositionally biased region" description="Low complexity" evidence="1">
    <location>
        <begin position="122"/>
        <end position="136"/>
    </location>
</feature>
<keyword evidence="2" id="KW-0472">Membrane</keyword>